<dbReference type="EMBL" id="ABVL01000005">
    <property type="protein sequence ID" value="EDY20360.1"/>
    <property type="molecule type" value="Genomic_DNA"/>
</dbReference>
<organism evidence="1 2">
    <name type="scientific">Chthoniobacter flavus Ellin428</name>
    <dbReference type="NCBI Taxonomy" id="497964"/>
    <lineage>
        <taxon>Bacteria</taxon>
        <taxon>Pseudomonadati</taxon>
        <taxon>Verrucomicrobiota</taxon>
        <taxon>Spartobacteria</taxon>
        <taxon>Chthoniobacterales</taxon>
        <taxon>Chthoniobacteraceae</taxon>
        <taxon>Chthoniobacter</taxon>
    </lineage>
</organism>
<sequence length="260" mass="28956" precursor="true">MPNSPSAPTPSLPCEQCGYNNEPERVYCHNCGSKLDRSLLPKAAETAQEHPDKVKKRIAKMTNPKSGSFGREVKTLIKVAFFSALLACILLAIQKPGDLPELKKTDDIRMVSSDMMEAVNSPTPVRLSLSDDDINHYMKQRVFRDRKPTAIPGVDVSQVYVACVPGVIRIYSQQNSFGFDTYSRIDYKLEVKDGKLIPTIVGGAFGKLNLDPILMQYGDWAFGTVWDSLSRERKQMDRMLSVSIQQGRIDLVTKGLNAAK</sequence>
<protein>
    <recommendedName>
        <fullName evidence="3">Zinc ribbon domain-containing protein</fullName>
    </recommendedName>
</protein>
<reference evidence="1 2" key="1">
    <citation type="journal article" date="2011" name="J. Bacteriol.">
        <title>Genome sequence of Chthoniobacter flavus Ellin428, an aerobic heterotrophic soil bacterium.</title>
        <authorList>
            <person name="Kant R."/>
            <person name="van Passel M.W."/>
            <person name="Palva A."/>
            <person name="Lucas S."/>
            <person name="Lapidus A."/>
            <person name="Glavina Del Rio T."/>
            <person name="Dalin E."/>
            <person name="Tice H."/>
            <person name="Bruce D."/>
            <person name="Goodwin L."/>
            <person name="Pitluck S."/>
            <person name="Larimer F.W."/>
            <person name="Land M.L."/>
            <person name="Hauser L."/>
            <person name="Sangwan P."/>
            <person name="de Vos W.M."/>
            <person name="Janssen P.H."/>
            <person name="Smidt H."/>
        </authorList>
    </citation>
    <scope>NUCLEOTIDE SEQUENCE [LARGE SCALE GENOMIC DNA]</scope>
    <source>
        <strain evidence="1 2">Ellin428</strain>
    </source>
</reference>
<dbReference type="Proteomes" id="UP000005824">
    <property type="component" value="Unassembled WGS sequence"/>
</dbReference>
<dbReference type="AlphaFoldDB" id="B4D046"/>
<comment type="caution">
    <text evidence="1">The sequence shown here is derived from an EMBL/GenBank/DDBJ whole genome shotgun (WGS) entry which is preliminary data.</text>
</comment>
<dbReference type="STRING" id="497964.CfE428DRAFT_2284"/>
<proteinExistence type="predicted"/>
<evidence type="ECO:0000313" key="2">
    <source>
        <dbReference type="Proteomes" id="UP000005824"/>
    </source>
</evidence>
<gene>
    <name evidence="1" type="ORF">CfE428DRAFT_2284</name>
</gene>
<name>B4D046_9BACT</name>
<accession>B4D046</accession>
<dbReference type="InParanoid" id="B4D046"/>
<dbReference type="RefSeq" id="WP_006979609.1">
    <property type="nucleotide sequence ID" value="NZ_ABVL01000005.1"/>
</dbReference>
<evidence type="ECO:0000313" key="1">
    <source>
        <dbReference type="EMBL" id="EDY20360.1"/>
    </source>
</evidence>
<evidence type="ECO:0008006" key="3">
    <source>
        <dbReference type="Google" id="ProtNLM"/>
    </source>
</evidence>
<keyword evidence="2" id="KW-1185">Reference proteome</keyword>